<keyword evidence="3" id="KW-1185">Reference proteome</keyword>
<accession>A0ABU4BG99</accession>
<gene>
    <name evidence="2" type="ORF">R3P96_17450</name>
</gene>
<reference evidence="2 3" key="1">
    <citation type="submission" date="2023-10" db="EMBL/GenBank/DDBJ databases">
        <title>Development of a sustainable strategy for remediation of hydrocarbon-contaminated territories based on the waste exchange concept.</title>
        <authorList>
            <person name="Krivoruchko A."/>
        </authorList>
    </citation>
    <scope>NUCLEOTIDE SEQUENCE [LARGE SCALE GENOMIC DNA]</scope>
    <source>
        <strain evidence="2 3">IEGM 1323</strain>
    </source>
</reference>
<evidence type="ECO:0000313" key="2">
    <source>
        <dbReference type="EMBL" id="MDV6263126.1"/>
    </source>
</evidence>
<organism evidence="2 3">
    <name type="scientific">Rhodococcoides yunnanense</name>
    <dbReference type="NCBI Taxonomy" id="278209"/>
    <lineage>
        <taxon>Bacteria</taxon>
        <taxon>Bacillati</taxon>
        <taxon>Actinomycetota</taxon>
        <taxon>Actinomycetes</taxon>
        <taxon>Mycobacteriales</taxon>
        <taxon>Nocardiaceae</taxon>
        <taxon>Rhodococcoides</taxon>
    </lineage>
</organism>
<sequence>MQPSGLEDVRQAKCTGAWDAMNDVDDLLVPDDLGAALTERSPADEHFAAFPPSTRRNILRWIASARTPVTRNKRITATAEEARQNRRVKSNG</sequence>
<dbReference type="EMBL" id="JAWLJX010000005">
    <property type="protein sequence ID" value="MDV6263126.1"/>
    <property type="molecule type" value="Genomic_DNA"/>
</dbReference>
<proteinExistence type="predicted"/>
<feature type="region of interest" description="Disordered" evidence="1">
    <location>
        <begin position="72"/>
        <end position="92"/>
    </location>
</feature>
<name>A0ABU4BG99_9NOCA</name>
<dbReference type="RefSeq" id="WP_317565370.1">
    <property type="nucleotide sequence ID" value="NZ_JAWLJX010000005.1"/>
</dbReference>
<dbReference type="Proteomes" id="UP001185755">
    <property type="component" value="Unassembled WGS sequence"/>
</dbReference>
<dbReference type="Pfam" id="PF13376">
    <property type="entry name" value="OmdA"/>
    <property type="match status" value="1"/>
</dbReference>
<evidence type="ECO:0000313" key="3">
    <source>
        <dbReference type="Proteomes" id="UP001185755"/>
    </source>
</evidence>
<evidence type="ECO:0000256" key="1">
    <source>
        <dbReference type="SAM" id="MobiDB-lite"/>
    </source>
</evidence>
<protein>
    <submittedName>
        <fullName evidence="2">YdeI/OmpD-associated family protein</fullName>
    </submittedName>
</protein>
<comment type="caution">
    <text evidence="2">The sequence shown here is derived from an EMBL/GenBank/DDBJ whole genome shotgun (WGS) entry which is preliminary data.</text>
</comment>